<gene>
    <name evidence="6" type="ORF">BG844_24135</name>
</gene>
<dbReference type="Gene3D" id="1.10.357.10">
    <property type="entry name" value="Tetracycline Repressor, domain 2"/>
    <property type="match status" value="1"/>
</dbReference>
<evidence type="ECO:0000256" key="1">
    <source>
        <dbReference type="ARBA" id="ARBA00023015"/>
    </source>
</evidence>
<dbReference type="InterPro" id="IPR036271">
    <property type="entry name" value="Tet_transcr_reg_TetR-rel_C_sf"/>
</dbReference>
<keyword evidence="7" id="KW-1185">Reference proteome</keyword>
<evidence type="ECO:0000313" key="7">
    <source>
        <dbReference type="Proteomes" id="UP000182486"/>
    </source>
</evidence>
<dbReference type="Pfam" id="PF00440">
    <property type="entry name" value="TetR_N"/>
    <property type="match status" value="1"/>
</dbReference>
<organism evidence="6 7">
    <name type="scientific">Couchioplanes caeruleus subsp. caeruleus</name>
    <dbReference type="NCBI Taxonomy" id="56427"/>
    <lineage>
        <taxon>Bacteria</taxon>
        <taxon>Bacillati</taxon>
        <taxon>Actinomycetota</taxon>
        <taxon>Actinomycetes</taxon>
        <taxon>Micromonosporales</taxon>
        <taxon>Micromonosporaceae</taxon>
        <taxon>Couchioplanes</taxon>
    </lineage>
</organism>
<keyword evidence="1" id="KW-0805">Transcription regulation</keyword>
<dbReference type="Proteomes" id="UP000182486">
    <property type="component" value="Unassembled WGS sequence"/>
</dbReference>
<protein>
    <recommendedName>
        <fullName evidence="5">HTH tetR-type domain-containing protein</fullName>
    </recommendedName>
</protein>
<sequence>MAERLTRAQQQARTRERLLDSAETLFGDRGIHQTSLDEIAAAAGLTKGAVYANFGGKNDLIAALLQRKLEGDGPAEPPASVETWAAGLGQSYEEHVPTPEVRRFAMAFLELWLVGMRDESHRAAVRDWLRTVRAFHAREAAALGDGLPMPAEQAAALLLALDVGVALQHLIDPDALPVETYTRGVEAVLGVTPSGGPPRR</sequence>
<name>A0A1K0G3E3_9ACTN</name>
<evidence type="ECO:0000256" key="4">
    <source>
        <dbReference type="PROSITE-ProRule" id="PRU00335"/>
    </source>
</evidence>
<evidence type="ECO:0000256" key="2">
    <source>
        <dbReference type="ARBA" id="ARBA00023125"/>
    </source>
</evidence>
<proteinExistence type="predicted"/>
<dbReference type="InterPro" id="IPR050109">
    <property type="entry name" value="HTH-type_TetR-like_transc_reg"/>
</dbReference>
<dbReference type="PRINTS" id="PR00455">
    <property type="entry name" value="HTHTETR"/>
</dbReference>
<keyword evidence="2 4" id="KW-0238">DNA-binding</keyword>
<dbReference type="PANTHER" id="PTHR30055">
    <property type="entry name" value="HTH-TYPE TRANSCRIPTIONAL REGULATOR RUTR"/>
    <property type="match status" value="1"/>
</dbReference>
<dbReference type="GO" id="GO:0000976">
    <property type="term" value="F:transcription cis-regulatory region binding"/>
    <property type="evidence" value="ECO:0007669"/>
    <property type="project" value="TreeGrafter"/>
</dbReference>
<feature type="domain" description="HTH tetR-type" evidence="5">
    <location>
        <begin position="12"/>
        <end position="72"/>
    </location>
</feature>
<dbReference type="GO" id="GO:0003700">
    <property type="term" value="F:DNA-binding transcription factor activity"/>
    <property type="evidence" value="ECO:0007669"/>
    <property type="project" value="TreeGrafter"/>
</dbReference>
<dbReference type="PANTHER" id="PTHR30055:SF234">
    <property type="entry name" value="HTH-TYPE TRANSCRIPTIONAL REGULATOR BETI"/>
    <property type="match status" value="1"/>
</dbReference>
<keyword evidence="3" id="KW-0804">Transcription</keyword>
<dbReference type="SUPFAM" id="SSF48498">
    <property type="entry name" value="Tetracyclin repressor-like, C-terminal domain"/>
    <property type="match status" value="1"/>
</dbReference>
<accession>A0A1K0G3E3</accession>
<dbReference type="EMBL" id="MEIA01000274">
    <property type="protein sequence ID" value="OJF11802.1"/>
    <property type="molecule type" value="Genomic_DNA"/>
</dbReference>
<dbReference type="PROSITE" id="PS50977">
    <property type="entry name" value="HTH_TETR_2"/>
    <property type="match status" value="1"/>
</dbReference>
<dbReference type="Pfam" id="PF17940">
    <property type="entry name" value="TetR_C_31"/>
    <property type="match status" value="1"/>
</dbReference>
<dbReference type="InterPro" id="IPR041583">
    <property type="entry name" value="TetR_C_31"/>
</dbReference>
<comment type="caution">
    <text evidence="6">The sequence shown here is derived from an EMBL/GenBank/DDBJ whole genome shotgun (WGS) entry which is preliminary data.</text>
</comment>
<dbReference type="InterPro" id="IPR001647">
    <property type="entry name" value="HTH_TetR"/>
</dbReference>
<dbReference type="RefSeq" id="WP_071807618.1">
    <property type="nucleotide sequence ID" value="NZ_MEIA01000274.1"/>
</dbReference>
<evidence type="ECO:0000259" key="5">
    <source>
        <dbReference type="PROSITE" id="PS50977"/>
    </source>
</evidence>
<evidence type="ECO:0000256" key="3">
    <source>
        <dbReference type="ARBA" id="ARBA00023163"/>
    </source>
</evidence>
<dbReference type="InterPro" id="IPR009057">
    <property type="entry name" value="Homeodomain-like_sf"/>
</dbReference>
<feature type="DNA-binding region" description="H-T-H motif" evidence="4">
    <location>
        <begin position="35"/>
        <end position="54"/>
    </location>
</feature>
<dbReference type="AlphaFoldDB" id="A0A1K0G3E3"/>
<reference evidence="6 7" key="1">
    <citation type="submission" date="2016-09" db="EMBL/GenBank/DDBJ databases">
        <title>Couchioplanes caeruleus draft genome sequence.</title>
        <authorList>
            <person name="Sheehan J."/>
            <person name="Caffrey P."/>
        </authorList>
    </citation>
    <scope>NUCLEOTIDE SEQUENCE [LARGE SCALE GENOMIC DNA]</scope>
    <source>
        <strain evidence="6 7">DSM 43634</strain>
    </source>
</reference>
<dbReference type="SUPFAM" id="SSF46689">
    <property type="entry name" value="Homeodomain-like"/>
    <property type="match status" value="1"/>
</dbReference>
<evidence type="ECO:0000313" key="6">
    <source>
        <dbReference type="EMBL" id="OJF11802.1"/>
    </source>
</evidence>